<evidence type="ECO:0000256" key="2">
    <source>
        <dbReference type="SAM" id="SignalP"/>
    </source>
</evidence>
<feature type="chain" id="PRO_5008910564" evidence="2">
    <location>
        <begin position="27"/>
        <end position="524"/>
    </location>
</feature>
<proteinExistence type="predicted"/>
<feature type="compositionally biased region" description="Basic residues" evidence="1">
    <location>
        <begin position="145"/>
        <end position="154"/>
    </location>
</feature>
<feature type="compositionally biased region" description="Basic residues" evidence="1">
    <location>
        <begin position="122"/>
        <end position="132"/>
    </location>
</feature>
<accession>A0A1D2VMY8</accession>
<dbReference type="Proteomes" id="UP000095038">
    <property type="component" value="Unassembled WGS sequence"/>
</dbReference>
<feature type="compositionally biased region" description="Basic and acidic residues" evidence="1">
    <location>
        <begin position="161"/>
        <end position="195"/>
    </location>
</feature>
<dbReference type="InParanoid" id="A0A1D2VMY8"/>
<name>A0A1D2VMY8_9ASCO</name>
<gene>
    <name evidence="3" type="ORF">ASCRUDRAFT_6537</name>
</gene>
<feature type="compositionally biased region" description="Basic and acidic residues" evidence="1">
    <location>
        <begin position="87"/>
        <end position="99"/>
    </location>
</feature>
<evidence type="ECO:0000313" key="4">
    <source>
        <dbReference type="Proteomes" id="UP000095038"/>
    </source>
</evidence>
<feature type="compositionally biased region" description="Polar residues" evidence="1">
    <location>
        <begin position="76"/>
        <end position="86"/>
    </location>
</feature>
<feature type="region of interest" description="Disordered" evidence="1">
    <location>
        <begin position="52"/>
        <end position="218"/>
    </location>
</feature>
<keyword evidence="4" id="KW-1185">Reference proteome</keyword>
<feature type="compositionally biased region" description="Basic and acidic residues" evidence="1">
    <location>
        <begin position="203"/>
        <end position="218"/>
    </location>
</feature>
<keyword evidence="2" id="KW-0732">Signal</keyword>
<feature type="signal peptide" evidence="2">
    <location>
        <begin position="1"/>
        <end position="26"/>
    </location>
</feature>
<feature type="compositionally biased region" description="Polar residues" evidence="1">
    <location>
        <begin position="105"/>
        <end position="115"/>
    </location>
</feature>
<organism evidence="3 4">
    <name type="scientific">Ascoidea rubescens DSM 1968</name>
    <dbReference type="NCBI Taxonomy" id="1344418"/>
    <lineage>
        <taxon>Eukaryota</taxon>
        <taxon>Fungi</taxon>
        <taxon>Dikarya</taxon>
        <taxon>Ascomycota</taxon>
        <taxon>Saccharomycotina</taxon>
        <taxon>Saccharomycetes</taxon>
        <taxon>Ascoideaceae</taxon>
        <taxon>Ascoidea</taxon>
    </lineage>
</organism>
<protein>
    <submittedName>
        <fullName evidence="3">Uncharacterized protein</fullName>
    </submittedName>
</protein>
<sequence>MKTKLILLNALVLLLIILLIISDSLGKEIDTQNIQDTQDIQNVQDIQDIVSDGQRKTSESNGSHKGNNDYVDFPIKSSSTKYSSNYDRGKMRDTSDLNKNRKAKSQINNKSTNYFQKEYKKNSKFLRSRQKAPKQVNLSKEYQSRNRKMAKNRKMNQNPSRSKEKDWKYNDHDDHHKKDEYGRRYKKSNKYENHKSSYYYNRYNDRNKNRDGRDIKTHRENNYRAYSSKKFPNIGENNNKTVTYHFNNKNSSNCTVSMDNKKLSAVIKEEKYIELNWPWNKNDQLVYTVPKSKKTKLYNEGNNSYYTLLGIKFINKNEEEYKMIRFSNCLINSNPEEENILEAFTYNNHLFIDKSFNEFGKELSWSYVIDNVKYKIQPGFKYEISTLNNKNYYTIYHDRGIVFYEFGLKFFIGCFLIEREKGNEIVKTMENHLVIDQTNSLFQNGPVRLNSHEDVEEYCQPNILIKEQPGQDKLKIDGNSIENTNDNHQLNQTFAGFDVVYDFNEFGFFDVEISNSFETNVESQ</sequence>
<dbReference type="RefSeq" id="XP_020049222.1">
    <property type="nucleotide sequence ID" value="XM_020191357.1"/>
</dbReference>
<dbReference type="EMBL" id="KV454476">
    <property type="protein sequence ID" value="ODV62915.1"/>
    <property type="molecule type" value="Genomic_DNA"/>
</dbReference>
<evidence type="ECO:0000256" key="1">
    <source>
        <dbReference type="SAM" id="MobiDB-lite"/>
    </source>
</evidence>
<dbReference type="AlphaFoldDB" id="A0A1D2VMY8"/>
<dbReference type="GeneID" id="30964993"/>
<evidence type="ECO:0000313" key="3">
    <source>
        <dbReference type="EMBL" id="ODV62915.1"/>
    </source>
</evidence>
<reference evidence="4" key="1">
    <citation type="submission" date="2016-05" db="EMBL/GenBank/DDBJ databases">
        <title>Comparative genomics of biotechnologically important yeasts.</title>
        <authorList>
            <consortium name="DOE Joint Genome Institute"/>
            <person name="Riley R."/>
            <person name="Haridas S."/>
            <person name="Wolfe K.H."/>
            <person name="Lopes M.R."/>
            <person name="Hittinger C.T."/>
            <person name="Goker M."/>
            <person name="Salamov A."/>
            <person name="Wisecaver J."/>
            <person name="Long T.M."/>
            <person name="Aerts A.L."/>
            <person name="Barry K."/>
            <person name="Choi C."/>
            <person name="Clum A."/>
            <person name="Coughlan A.Y."/>
            <person name="Deshpande S."/>
            <person name="Douglass A.P."/>
            <person name="Hanson S.J."/>
            <person name="Klenk H.-P."/>
            <person name="Labutti K."/>
            <person name="Lapidus A."/>
            <person name="Lindquist E."/>
            <person name="Lipzen A."/>
            <person name="Meier-Kolthoff J.P."/>
            <person name="Ohm R.A."/>
            <person name="Otillar R.P."/>
            <person name="Pangilinan J."/>
            <person name="Peng Y."/>
            <person name="Rokas A."/>
            <person name="Rosa C.A."/>
            <person name="Scheuner C."/>
            <person name="Sibirny A.A."/>
            <person name="Slot J.C."/>
            <person name="Stielow J.B."/>
            <person name="Sun H."/>
            <person name="Kurtzman C.P."/>
            <person name="Blackwell M."/>
            <person name="Grigoriev I.V."/>
            <person name="Jeffries T.W."/>
        </authorList>
    </citation>
    <scope>NUCLEOTIDE SEQUENCE [LARGE SCALE GENOMIC DNA]</scope>
    <source>
        <strain evidence="4">DSM 1968</strain>
    </source>
</reference>